<feature type="transmembrane region" description="Helical" evidence="1">
    <location>
        <begin position="20"/>
        <end position="40"/>
    </location>
</feature>
<accession>R1G3K7</accession>
<dbReference type="PATRIC" id="fig|1292037.4.peg.4493"/>
<dbReference type="eggNOG" id="ENOG502ZXZ3">
    <property type="taxonomic scope" value="Bacteria"/>
</dbReference>
<name>R1G3K7_9PSEU</name>
<reference evidence="2 3" key="1">
    <citation type="submission" date="2013-02" db="EMBL/GenBank/DDBJ databases">
        <title>Draft genome sequence of Amycolatopsis vancoresmycina strain DSM 44592T.</title>
        <authorList>
            <person name="Kumar S."/>
            <person name="Kaur N."/>
            <person name="Kaur C."/>
            <person name="Raghava G.P.S."/>
            <person name="Mayilraj S."/>
        </authorList>
    </citation>
    <scope>NUCLEOTIDE SEQUENCE [LARGE SCALE GENOMIC DNA]</scope>
    <source>
        <strain evidence="2 3">DSM 44592</strain>
    </source>
</reference>
<keyword evidence="1" id="KW-0812">Transmembrane</keyword>
<sequence>MTAAFPPDPKPRPLLTRPAFTGLAGLLTGALLVGVPWLVTSRSGAEPDGRPLAAPAALGELGRTEDAVAKIDNVRGQAQIARVGKADRETGARVSAAYGGAAAVVQEYRDDRLLRGLQLTAVRAASPELIATYEDPQALGVAKPGTELVRVGAVQCLVHNDPAAPGSAPDPELSFVTNCQRTGPGLTVAVRSLGADGNRDPAKIASLLDQAWDTLSR</sequence>
<dbReference type="OrthoDB" id="4331540at2"/>
<dbReference type="RefSeq" id="WP_003094637.1">
    <property type="nucleotide sequence ID" value="NZ_AOUO01000350.1"/>
</dbReference>
<gene>
    <name evidence="2" type="ORF">H480_23727</name>
</gene>
<dbReference type="EMBL" id="AOUO01000350">
    <property type="protein sequence ID" value="EOD66022.1"/>
    <property type="molecule type" value="Genomic_DNA"/>
</dbReference>
<proteinExistence type="predicted"/>
<dbReference type="AlphaFoldDB" id="R1G3K7"/>
<organism evidence="2 3">
    <name type="scientific">Amycolatopsis vancoresmycina DSM 44592</name>
    <dbReference type="NCBI Taxonomy" id="1292037"/>
    <lineage>
        <taxon>Bacteria</taxon>
        <taxon>Bacillati</taxon>
        <taxon>Actinomycetota</taxon>
        <taxon>Actinomycetes</taxon>
        <taxon>Pseudonocardiales</taxon>
        <taxon>Pseudonocardiaceae</taxon>
        <taxon>Amycolatopsis</taxon>
    </lineage>
</organism>
<protein>
    <submittedName>
        <fullName evidence="2">Uncharacterized protein</fullName>
    </submittedName>
</protein>
<evidence type="ECO:0000313" key="3">
    <source>
        <dbReference type="Proteomes" id="UP000014139"/>
    </source>
</evidence>
<dbReference type="Proteomes" id="UP000014139">
    <property type="component" value="Unassembled WGS sequence"/>
</dbReference>
<keyword evidence="1" id="KW-1133">Transmembrane helix</keyword>
<keyword evidence="1" id="KW-0472">Membrane</keyword>
<comment type="caution">
    <text evidence="2">The sequence shown here is derived from an EMBL/GenBank/DDBJ whole genome shotgun (WGS) entry which is preliminary data.</text>
</comment>
<keyword evidence="3" id="KW-1185">Reference proteome</keyword>
<evidence type="ECO:0000313" key="2">
    <source>
        <dbReference type="EMBL" id="EOD66022.1"/>
    </source>
</evidence>
<evidence type="ECO:0000256" key="1">
    <source>
        <dbReference type="SAM" id="Phobius"/>
    </source>
</evidence>